<dbReference type="InterPro" id="IPR014001">
    <property type="entry name" value="Helicase_ATP-bd"/>
</dbReference>
<proteinExistence type="inferred from homology"/>
<comment type="catalytic activity">
    <reaction evidence="12">
        <text>Couples ATP hydrolysis with the unwinding of duplex DNA by translocating in the 3'-5' direction.</text>
        <dbReference type="EC" id="5.6.2.4"/>
    </reaction>
</comment>
<dbReference type="GO" id="GO:0006270">
    <property type="term" value="P:DNA replication initiation"/>
    <property type="evidence" value="ECO:0007669"/>
    <property type="project" value="TreeGrafter"/>
</dbReference>
<dbReference type="FunFam" id="3.40.1440.60:FF:000001">
    <property type="entry name" value="Primosomal protein N"/>
    <property type="match status" value="1"/>
</dbReference>
<protein>
    <recommendedName>
        <fullName evidence="12">Replication restart protein PriA</fullName>
    </recommendedName>
    <alternativeName>
        <fullName evidence="12">ATP-dependent DNA helicase PriA</fullName>
        <ecNumber evidence="12">5.6.2.4</ecNumber>
    </alternativeName>
    <alternativeName>
        <fullName evidence="12">DNA 3'-5' helicase PriA</fullName>
    </alternativeName>
</protein>
<dbReference type="GO" id="GO:0043138">
    <property type="term" value="F:3'-5' DNA helicase activity"/>
    <property type="evidence" value="ECO:0007669"/>
    <property type="project" value="UniProtKB-EC"/>
</dbReference>
<dbReference type="GO" id="GO:0003677">
    <property type="term" value="F:DNA binding"/>
    <property type="evidence" value="ECO:0007669"/>
    <property type="project" value="UniProtKB-UniRule"/>
</dbReference>
<keyword evidence="10 12" id="KW-0413">Isomerase</keyword>
<dbReference type="SMART" id="SM00490">
    <property type="entry name" value="HELICc"/>
    <property type="match status" value="1"/>
</dbReference>
<comment type="subunit">
    <text evidence="12">Component of the replication restart primosome.</text>
</comment>
<comment type="caution">
    <text evidence="12">Lacks conserved residue(s) required for the propagation of feature annotation.</text>
</comment>
<dbReference type="Gene3D" id="3.40.50.300">
    <property type="entry name" value="P-loop containing nucleotide triphosphate hydrolases"/>
    <property type="match status" value="2"/>
</dbReference>
<dbReference type="InterPro" id="IPR041236">
    <property type="entry name" value="PriA_C"/>
</dbReference>
<dbReference type="RefSeq" id="WP_004766382.1">
    <property type="nucleotide sequence ID" value="NZ_AHMY02000051.1"/>
</dbReference>
<evidence type="ECO:0000256" key="2">
    <source>
        <dbReference type="ARBA" id="ARBA00022705"/>
    </source>
</evidence>
<evidence type="ECO:0000256" key="9">
    <source>
        <dbReference type="ARBA" id="ARBA00023125"/>
    </source>
</evidence>
<keyword evidence="4 12" id="KW-0547">Nucleotide-binding</keyword>
<dbReference type="Gene3D" id="3.40.1440.60">
    <property type="entry name" value="PriA, 3(prime) DNA-binding domain"/>
    <property type="match status" value="1"/>
</dbReference>
<evidence type="ECO:0000256" key="4">
    <source>
        <dbReference type="ARBA" id="ARBA00022741"/>
    </source>
</evidence>
<dbReference type="GO" id="GO:1990077">
    <property type="term" value="C:primosome complex"/>
    <property type="evidence" value="ECO:0007669"/>
    <property type="project" value="UniProtKB-UniRule"/>
</dbReference>
<dbReference type="PANTHER" id="PTHR30580">
    <property type="entry name" value="PRIMOSOMAL PROTEIN N"/>
    <property type="match status" value="1"/>
</dbReference>
<dbReference type="GO" id="GO:0016887">
    <property type="term" value="F:ATP hydrolysis activity"/>
    <property type="evidence" value="ECO:0007669"/>
    <property type="project" value="RHEA"/>
</dbReference>
<dbReference type="SUPFAM" id="SSF52540">
    <property type="entry name" value="P-loop containing nucleoside triphosphate hydrolases"/>
    <property type="match status" value="1"/>
</dbReference>
<keyword evidence="1 12" id="KW-0639">Primosome</keyword>
<dbReference type="FunFam" id="3.40.50.300:FF:000489">
    <property type="entry name" value="Primosome assembly protein PriA"/>
    <property type="match status" value="1"/>
</dbReference>
<dbReference type="GO" id="GO:0005524">
    <property type="term" value="F:ATP binding"/>
    <property type="evidence" value="ECO:0007669"/>
    <property type="project" value="UniProtKB-UniRule"/>
</dbReference>
<sequence>MIYYAEVAFDLPIEEDTFTYEAPPNTQIGVRVLVKLRNREEEGIIVSIHQNEPNYKVFQIEKIIDKTPIVLQEQIDLAHWMKDQYIASLGECIYKMIPAGRRQVKLETFPSDAEGKPVILNEEQQVATQNILSTFGTAAVHLLFGITGSGKTEVYIHLIQKVLETPNRSVILLVPEISLTFHIIRKLELIFPGQLAVLHSALKVSEKFKAYNELLTGKKRIAVGTRSAVFAPVSNLGLVIIDEDHDSSFKEHSSPRYHARQIALQRCRTNEAVLVMGTATPSLEIYHLAKEGKIHLHTLTKRPQGVLPPTVRIVENQKESNVLSSELSFAIKRRLEKKEQIILLLNRRGYSPLIYSPSTSSYVPCPNCTTNLCYHKKGTTICHLCGHTETLDSLEKKMGENLTLKGTGTQKLEENLLEAFPQTRVERLDQDSIQDRSLLNEVISRLLEGEIDILTGTQMIAKGLDASRVTLVGVLNAGIGLGLPDFRANERVFSLLTQVAGRAGRSKLKGEVLIETNAPNHPVIQMAMNQNYIQFYESEIPVRKELFYPPFSRLVRVVSRSKDEQISLETIELVFGVLKKFFPSKDTILLGPAPCPFYRIDSNFRNHIILKTSSPNVWREIFKKEIRPLKLSKKVYLEIDFDPLDLV</sequence>
<feature type="domain" description="Helicase C-terminal" evidence="14">
    <location>
        <begin position="367"/>
        <end position="546"/>
    </location>
</feature>
<evidence type="ECO:0000256" key="11">
    <source>
        <dbReference type="ARBA" id="ARBA00048988"/>
    </source>
</evidence>
<dbReference type="InterPro" id="IPR042115">
    <property type="entry name" value="PriA_3primeBD_sf"/>
</dbReference>
<evidence type="ECO:0000256" key="10">
    <source>
        <dbReference type="ARBA" id="ARBA00023235"/>
    </source>
</evidence>
<dbReference type="PANTHER" id="PTHR30580:SF0">
    <property type="entry name" value="PRIMOSOMAL PROTEIN N"/>
    <property type="match status" value="1"/>
</dbReference>
<keyword evidence="6 12" id="KW-0347">Helicase</keyword>
<evidence type="ECO:0000313" key="15">
    <source>
        <dbReference type="EMBL" id="EKO15061.1"/>
    </source>
</evidence>
<feature type="binding site" evidence="12">
    <location>
        <position position="382"/>
    </location>
    <ligand>
        <name>Zn(2+)</name>
        <dbReference type="ChEBI" id="CHEBI:29105"/>
        <label>2</label>
    </ligand>
</feature>
<dbReference type="EMBL" id="AHMY02000051">
    <property type="protein sequence ID" value="EKO15061.1"/>
    <property type="molecule type" value="Genomic_DNA"/>
</dbReference>
<evidence type="ECO:0000256" key="3">
    <source>
        <dbReference type="ARBA" id="ARBA00022723"/>
    </source>
</evidence>
<evidence type="ECO:0000256" key="6">
    <source>
        <dbReference type="ARBA" id="ARBA00022806"/>
    </source>
</evidence>
<dbReference type="InterPro" id="IPR011545">
    <property type="entry name" value="DEAD/DEAH_box_helicase_dom"/>
</dbReference>
<comment type="function">
    <text evidence="12">Initiates the restart of stalled replication forks, which reloads the replicative helicase on sites other than the origin of replication. Recognizes and binds to abandoned replication forks and remodels them to uncover a helicase loading site. Promotes assembly of the primosome at these replication forks.</text>
</comment>
<keyword evidence="5 12" id="KW-0378">Hydrolase</keyword>
<gene>
    <name evidence="12 15" type="primary">priA</name>
    <name evidence="15" type="ORF">LEP1GSC081_1889</name>
</gene>
<dbReference type="InterPro" id="IPR027417">
    <property type="entry name" value="P-loop_NTPase"/>
</dbReference>
<dbReference type="PROSITE" id="PS51192">
    <property type="entry name" value="HELICASE_ATP_BIND_1"/>
    <property type="match status" value="1"/>
</dbReference>
<dbReference type="EC" id="5.6.2.4" evidence="12"/>
<comment type="catalytic activity">
    <reaction evidence="11 12">
        <text>ATP + H2O = ADP + phosphate + H(+)</text>
        <dbReference type="Rhea" id="RHEA:13065"/>
        <dbReference type="ChEBI" id="CHEBI:15377"/>
        <dbReference type="ChEBI" id="CHEBI:15378"/>
        <dbReference type="ChEBI" id="CHEBI:30616"/>
        <dbReference type="ChEBI" id="CHEBI:43474"/>
        <dbReference type="ChEBI" id="CHEBI:456216"/>
        <dbReference type="EC" id="5.6.2.4"/>
    </reaction>
</comment>
<feature type="binding site" evidence="12">
    <location>
        <position position="365"/>
    </location>
    <ligand>
        <name>Zn(2+)</name>
        <dbReference type="ChEBI" id="CHEBI:29105"/>
        <label>2</label>
    </ligand>
</feature>
<dbReference type="Proteomes" id="UP000006253">
    <property type="component" value="Unassembled WGS sequence"/>
</dbReference>
<evidence type="ECO:0000313" key="16">
    <source>
        <dbReference type="Proteomes" id="UP000006253"/>
    </source>
</evidence>
<dbReference type="GO" id="GO:0006310">
    <property type="term" value="P:DNA recombination"/>
    <property type="evidence" value="ECO:0007669"/>
    <property type="project" value="InterPro"/>
</dbReference>
<comment type="similarity">
    <text evidence="12">Belongs to the helicase family. PriA subfamily.</text>
</comment>
<dbReference type="GO" id="GO:0006269">
    <property type="term" value="P:DNA replication, synthesis of primer"/>
    <property type="evidence" value="ECO:0007669"/>
    <property type="project" value="UniProtKB-KW"/>
</dbReference>
<dbReference type="Pfam" id="PF00270">
    <property type="entry name" value="DEAD"/>
    <property type="match status" value="1"/>
</dbReference>
<name>A0A0E2BD13_9LEPT</name>
<dbReference type="PROSITE" id="PS51194">
    <property type="entry name" value="HELICASE_CTER"/>
    <property type="match status" value="1"/>
</dbReference>
<evidence type="ECO:0000256" key="1">
    <source>
        <dbReference type="ARBA" id="ARBA00022515"/>
    </source>
</evidence>
<comment type="caution">
    <text evidence="15">The sequence shown here is derived from an EMBL/GenBank/DDBJ whole genome shotgun (WGS) entry which is preliminary data.</text>
</comment>
<dbReference type="InterPro" id="IPR001650">
    <property type="entry name" value="Helicase_C-like"/>
</dbReference>
<dbReference type="SMART" id="SM00487">
    <property type="entry name" value="DEXDc"/>
    <property type="match status" value="1"/>
</dbReference>
<keyword evidence="2 12" id="KW-0235">DNA replication</keyword>
<evidence type="ECO:0000259" key="14">
    <source>
        <dbReference type="PROSITE" id="PS51194"/>
    </source>
</evidence>
<accession>A0A0E2BD13</accession>
<keyword evidence="8 12" id="KW-0067">ATP-binding</keyword>
<feature type="binding site" evidence="12">
    <location>
        <position position="385"/>
    </location>
    <ligand>
        <name>Zn(2+)</name>
        <dbReference type="ChEBI" id="CHEBI:29105"/>
        <label>2</label>
    </ligand>
</feature>
<evidence type="ECO:0000256" key="8">
    <source>
        <dbReference type="ARBA" id="ARBA00022840"/>
    </source>
</evidence>
<organism evidence="15 16">
    <name type="scientific">Leptospira kirschneri str. H1</name>
    <dbReference type="NCBI Taxonomy" id="1049966"/>
    <lineage>
        <taxon>Bacteria</taxon>
        <taxon>Pseudomonadati</taxon>
        <taxon>Spirochaetota</taxon>
        <taxon>Spirochaetia</taxon>
        <taxon>Leptospirales</taxon>
        <taxon>Leptospiraceae</taxon>
        <taxon>Leptospira</taxon>
    </lineage>
</organism>
<dbReference type="InterPro" id="IPR041222">
    <property type="entry name" value="PriA_3primeBD"/>
</dbReference>
<dbReference type="GO" id="GO:0046872">
    <property type="term" value="F:metal ion binding"/>
    <property type="evidence" value="ECO:0007669"/>
    <property type="project" value="UniProtKB-KW"/>
</dbReference>
<reference evidence="15 16" key="1">
    <citation type="submission" date="2012-10" db="EMBL/GenBank/DDBJ databases">
        <authorList>
            <person name="Harkins D.M."/>
            <person name="Durkin A.S."/>
            <person name="Brinkac L.M."/>
            <person name="Selengut J.D."/>
            <person name="Sanka R."/>
            <person name="DePew J."/>
            <person name="Purushe J."/>
            <person name="Peacock S.J."/>
            <person name="Thaipadungpanit J."/>
            <person name="Wuthiekanun V.W."/>
            <person name="Day N.P."/>
            <person name="Vinetz J.M."/>
            <person name="Sutton G.G."/>
            <person name="Nelson W.C."/>
            <person name="Fouts D.E."/>
        </authorList>
    </citation>
    <scope>NUCLEOTIDE SEQUENCE [LARGE SCALE GENOMIC DNA]</scope>
    <source>
        <strain evidence="15 16">H1</strain>
    </source>
</reference>
<dbReference type="Pfam" id="PF17764">
    <property type="entry name" value="PriA_3primeBD"/>
    <property type="match status" value="1"/>
</dbReference>
<keyword evidence="9 12" id="KW-0238">DNA-binding</keyword>
<keyword evidence="7" id="KW-0862">Zinc</keyword>
<dbReference type="InterPro" id="IPR005259">
    <property type="entry name" value="PriA"/>
</dbReference>
<dbReference type="Pfam" id="PF18074">
    <property type="entry name" value="PriA_C"/>
    <property type="match status" value="1"/>
</dbReference>
<evidence type="ECO:0000256" key="5">
    <source>
        <dbReference type="ARBA" id="ARBA00022801"/>
    </source>
</evidence>
<feature type="domain" description="Helicase ATP-binding" evidence="13">
    <location>
        <begin position="132"/>
        <end position="299"/>
    </location>
</feature>
<dbReference type="AlphaFoldDB" id="A0A0E2BD13"/>
<evidence type="ECO:0000259" key="13">
    <source>
        <dbReference type="PROSITE" id="PS51192"/>
    </source>
</evidence>
<dbReference type="NCBIfam" id="TIGR00595">
    <property type="entry name" value="priA"/>
    <property type="match status" value="1"/>
</dbReference>
<evidence type="ECO:0000256" key="12">
    <source>
        <dbReference type="HAMAP-Rule" id="MF_00983"/>
    </source>
</evidence>
<evidence type="ECO:0000256" key="7">
    <source>
        <dbReference type="ARBA" id="ARBA00022833"/>
    </source>
</evidence>
<dbReference type="GO" id="GO:0006302">
    <property type="term" value="P:double-strand break repair"/>
    <property type="evidence" value="ECO:0007669"/>
    <property type="project" value="InterPro"/>
</dbReference>
<dbReference type="HAMAP" id="MF_00983">
    <property type="entry name" value="PriA"/>
    <property type="match status" value="1"/>
</dbReference>
<feature type="binding site" evidence="12">
    <location>
        <position position="368"/>
    </location>
    <ligand>
        <name>Zn(2+)</name>
        <dbReference type="ChEBI" id="CHEBI:29105"/>
        <label>2</label>
    </ligand>
</feature>
<keyword evidence="3" id="KW-0479">Metal-binding</keyword>